<protein>
    <recommendedName>
        <fullName evidence="5">ZZ-type domain-containing protein</fullName>
    </recommendedName>
</protein>
<feature type="domain" description="ZZ-type" evidence="5">
    <location>
        <begin position="74"/>
        <end position="129"/>
    </location>
</feature>
<dbReference type="InterPro" id="IPR000433">
    <property type="entry name" value="Znf_ZZ"/>
</dbReference>
<evidence type="ECO:0000256" key="1">
    <source>
        <dbReference type="ARBA" id="ARBA00022723"/>
    </source>
</evidence>
<keyword evidence="7" id="KW-1185">Reference proteome</keyword>
<dbReference type="AlphaFoldDB" id="A0A5E8BCS9"/>
<keyword evidence="1" id="KW-0479">Metal-binding</keyword>
<dbReference type="Proteomes" id="UP000398389">
    <property type="component" value="Unassembled WGS sequence"/>
</dbReference>
<accession>A0A5E8BCS9</accession>
<dbReference type="EMBL" id="CABVLU010000002">
    <property type="protein sequence ID" value="VVT48852.1"/>
    <property type="molecule type" value="Genomic_DNA"/>
</dbReference>
<dbReference type="GO" id="GO:0008270">
    <property type="term" value="F:zinc ion binding"/>
    <property type="evidence" value="ECO:0007669"/>
    <property type="project" value="UniProtKB-KW"/>
</dbReference>
<dbReference type="PROSITE" id="PS50135">
    <property type="entry name" value="ZF_ZZ_2"/>
    <property type="match status" value="1"/>
</dbReference>
<dbReference type="PANTHER" id="PTHR20930">
    <property type="entry name" value="OVARIAN CARCINOMA ANTIGEN CA125-RELATED"/>
    <property type="match status" value="1"/>
</dbReference>
<dbReference type="GeneID" id="43580803"/>
<reference evidence="6 7" key="1">
    <citation type="submission" date="2019-09" db="EMBL/GenBank/DDBJ databases">
        <authorList>
            <person name="Brejova B."/>
        </authorList>
    </citation>
    <scope>NUCLEOTIDE SEQUENCE [LARGE SCALE GENOMIC DNA]</scope>
</reference>
<dbReference type="GO" id="GO:0043130">
    <property type="term" value="F:ubiquitin binding"/>
    <property type="evidence" value="ECO:0007669"/>
    <property type="project" value="TreeGrafter"/>
</dbReference>
<dbReference type="OrthoDB" id="661148at2759"/>
<dbReference type="RefSeq" id="XP_031852594.1">
    <property type="nucleotide sequence ID" value="XM_031996703.1"/>
</dbReference>
<dbReference type="Pfam" id="PF00569">
    <property type="entry name" value="ZZ"/>
    <property type="match status" value="1"/>
</dbReference>
<evidence type="ECO:0000256" key="2">
    <source>
        <dbReference type="ARBA" id="ARBA00022771"/>
    </source>
</evidence>
<evidence type="ECO:0000259" key="5">
    <source>
        <dbReference type="PROSITE" id="PS50135"/>
    </source>
</evidence>
<dbReference type="GO" id="GO:0016236">
    <property type="term" value="P:macroautophagy"/>
    <property type="evidence" value="ECO:0007669"/>
    <property type="project" value="TreeGrafter"/>
</dbReference>
<gene>
    <name evidence="6" type="ORF">SAPINGB_P001983</name>
</gene>
<dbReference type="InterPro" id="IPR043145">
    <property type="entry name" value="Znf_ZZ_sf"/>
</dbReference>
<evidence type="ECO:0000256" key="4">
    <source>
        <dbReference type="PROSITE-ProRule" id="PRU00228"/>
    </source>
</evidence>
<organism evidence="6 7">
    <name type="scientific">Magnusiomyces paraingens</name>
    <dbReference type="NCBI Taxonomy" id="2606893"/>
    <lineage>
        <taxon>Eukaryota</taxon>
        <taxon>Fungi</taxon>
        <taxon>Dikarya</taxon>
        <taxon>Ascomycota</taxon>
        <taxon>Saccharomycotina</taxon>
        <taxon>Dipodascomycetes</taxon>
        <taxon>Dipodascales</taxon>
        <taxon>Dipodascaceae</taxon>
        <taxon>Magnusiomyces</taxon>
    </lineage>
</organism>
<proteinExistence type="predicted"/>
<evidence type="ECO:0000256" key="3">
    <source>
        <dbReference type="ARBA" id="ARBA00022833"/>
    </source>
</evidence>
<evidence type="ECO:0000313" key="6">
    <source>
        <dbReference type="EMBL" id="VVT48852.1"/>
    </source>
</evidence>
<keyword evidence="3" id="KW-0862">Zinc</keyword>
<dbReference type="GO" id="GO:0000407">
    <property type="term" value="C:phagophore assembly site"/>
    <property type="evidence" value="ECO:0007669"/>
    <property type="project" value="TreeGrafter"/>
</dbReference>
<evidence type="ECO:0000313" key="7">
    <source>
        <dbReference type="Proteomes" id="UP000398389"/>
    </source>
</evidence>
<sequence length="252" mass="28590">MVLHGAPLPPAYSRNETCVACHLPITGDQLKCQNCPNLSFCYPCYDSEASRRHTYEHNFVRYVLDAQTGQRYPAHQADCDVCQKPITTSFYMCKPCLDYGVCEPCFKNSAEVLKHRKTHYFYKIDDFTSLKLQADQIILPKHNFVCDGVNCRGKNKHIVGNMYLCEVCTDFGLCEACELSPLNDHNVTHVVRKFRHPMSQKDFESTKQKIAAKGEADVTNAAFNNGMMTLMRARVNATNAFGFAQNPTHGQW</sequence>
<dbReference type="SUPFAM" id="SSF57850">
    <property type="entry name" value="RING/U-box"/>
    <property type="match status" value="3"/>
</dbReference>
<dbReference type="SMART" id="SM00291">
    <property type="entry name" value="ZnF_ZZ"/>
    <property type="match status" value="3"/>
</dbReference>
<keyword evidence="2 4" id="KW-0863">Zinc-finger</keyword>
<dbReference type="Gene3D" id="3.30.60.90">
    <property type="match status" value="3"/>
</dbReference>
<name>A0A5E8BCS9_9ASCO</name>
<dbReference type="PANTHER" id="PTHR20930:SF0">
    <property type="entry name" value="PROTEIN ILRUN"/>
    <property type="match status" value="1"/>
</dbReference>